<reference evidence="11" key="3">
    <citation type="journal article" date="2020" name="Plant Biotechnol. J.">
        <title>The pomegranate (Punica granatum L.) draft genome dissects genetic divergence between soft- and hard-seeded cultivars.</title>
        <authorList>
            <person name="Luo X."/>
            <person name="Li H."/>
            <person name="Wu Z."/>
            <person name="Yao W."/>
            <person name="Zhao P."/>
            <person name="Cao D."/>
            <person name="Yu H."/>
            <person name="Li K."/>
            <person name="Poudel K."/>
            <person name="Zhao D."/>
            <person name="Zhang F."/>
            <person name="Xia X."/>
            <person name="Chen L."/>
            <person name="Wang Q."/>
            <person name="Jing D."/>
            <person name="Cao S."/>
        </authorList>
    </citation>
    <scope>NUCLEOTIDE SEQUENCE [LARGE SCALE GENOMIC DNA]</scope>
</reference>
<dbReference type="InterPro" id="IPR025423">
    <property type="entry name" value="TMEM205-like"/>
</dbReference>
<evidence type="ECO:0000256" key="4">
    <source>
        <dbReference type="ARBA" id="ARBA00023136"/>
    </source>
</evidence>
<accession>A0A218VZ87</accession>
<feature type="region of interest" description="Disordered" evidence="5">
    <location>
        <begin position="244"/>
        <end position="265"/>
    </location>
</feature>
<evidence type="ECO:0000256" key="2">
    <source>
        <dbReference type="ARBA" id="ARBA00022692"/>
    </source>
</evidence>
<feature type="compositionally biased region" description="Basic and acidic residues" evidence="5">
    <location>
        <begin position="81"/>
        <end position="107"/>
    </location>
</feature>
<dbReference type="OrthoDB" id="1641132at2759"/>
<feature type="region of interest" description="Disordered" evidence="5">
    <location>
        <begin position="59"/>
        <end position="109"/>
    </location>
</feature>
<sequence length="506" mass="55145">MMNVVAICLVATSLAAAGVWSPSPSPTPRPHTHPPDINNDAVIVKDGHRTIVVEYDQDGHPNTKVSISPDTTSLSASSSNKEARARDKDDNLAREEEDSDQKLHESGHGPGFAAKELICDAYGKCKHVISSTLGKARDEAAATVHEIGREAGEAKEFVSREAHDAKEHTKEKFEGARDEAREVKESVVQRAHDAKERFEGAKEGAKESLSQGAHYVEEQLDRAKNAAKEAKEDAKKTIGETVRSLSEAAEKGRRAKETAKGRVKAGPSKIKEMGYKLLASRSLMPTSLMGLVNLLGFAVAYGMCTWVTFISSRVLAKTLPRQQFALVQSKLYPIYFRAMAYSIGGSLLGHMFSHQRRLFSSNPEMLQNYNLLASLLMVCFNMLYLEPRATKVMFERMKLEKEEGRGREFFGEELRVGVGVGVGGRQTNESSPAGEAPASTAPTAAGTAVASPVADSAEEAALRARVAKLNERLKSLNSYSSLLNILTLMALSWHLVYLGQRVSPTC</sequence>
<dbReference type="RefSeq" id="XP_031386929.1">
    <property type="nucleotide sequence ID" value="XM_031531069.1"/>
</dbReference>
<dbReference type="Gene3D" id="1.20.120.20">
    <property type="entry name" value="Apolipoprotein"/>
    <property type="match status" value="1"/>
</dbReference>
<evidence type="ECO:0000256" key="3">
    <source>
        <dbReference type="ARBA" id="ARBA00022989"/>
    </source>
</evidence>
<reference evidence="12" key="4">
    <citation type="submission" date="2025-04" db="UniProtKB">
        <authorList>
            <consortium name="RefSeq"/>
        </authorList>
    </citation>
    <scope>IDENTIFICATION</scope>
    <source>
        <tissue evidence="12">Leaf</tissue>
    </source>
</reference>
<evidence type="ECO:0000313" key="12">
    <source>
        <dbReference type="RefSeq" id="XP_031386929.1"/>
    </source>
</evidence>
<dbReference type="AlphaFoldDB" id="A0A218VZ87"/>
<feature type="transmembrane region" description="Helical" evidence="6">
    <location>
        <begin position="482"/>
        <end position="500"/>
    </location>
</feature>
<feature type="transmembrane region" description="Helical" evidence="6">
    <location>
        <begin position="331"/>
        <end position="349"/>
    </location>
</feature>
<dbReference type="Pfam" id="PF13664">
    <property type="entry name" value="DUF4149"/>
    <property type="match status" value="1"/>
</dbReference>
<proteinExistence type="predicted"/>
<feature type="region of interest" description="Disordered" evidence="5">
    <location>
        <begin position="158"/>
        <end position="181"/>
    </location>
</feature>
<dbReference type="PANTHER" id="PTHR47652">
    <property type="entry name" value="MITOCHONDRIAL IMPORT INNER MEMBRANE TRANSLOCASE SUBUNIT TIM44"/>
    <property type="match status" value="1"/>
</dbReference>
<feature type="compositionally biased region" description="Low complexity" evidence="5">
    <location>
        <begin position="66"/>
        <end position="79"/>
    </location>
</feature>
<reference evidence="10" key="1">
    <citation type="journal article" date="2017" name="Plant J.">
        <title>The pomegranate (Punica granatum L.) genome and the genomics of punicalagin biosynthesis.</title>
        <authorList>
            <person name="Qin G."/>
            <person name="Xu C."/>
            <person name="Ming R."/>
            <person name="Tang H."/>
            <person name="Guyot R."/>
            <person name="Kramer E.M."/>
            <person name="Hu Y."/>
            <person name="Yi X."/>
            <person name="Qi Y."/>
            <person name="Xu X."/>
            <person name="Gao Z."/>
            <person name="Pan H."/>
            <person name="Jian J."/>
            <person name="Tian Y."/>
            <person name="Yue Z."/>
            <person name="Xu Y."/>
        </authorList>
    </citation>
    <scope>NUCLEOTIDE SEQUENCE [LARGE SCALE GENOMIC DNA]</scope>
    <source>
        <strain evidence="10">cv. Dabenzi</strain>
    </source>
</reference>
<evidence type="ECO:0000256" key="7">
    <source>
        <dbReference type="SAM" id="SignalP"/>
    </source>
</evidence>
<evidence type="ECO:0000256" key="6">
    <source>
        <dbReference type="SAM" id="Phobius"/>
    </source>
</evidence>
<dbReference type="GeneID" id="116200251"/>
<evidence type="ECO:0000256" key="5">
    <source>
        <dbReference type="SAM" id="MobiDB-lite"/>
    </source>
</evidence>
<dbReference type="GO" id="GO:0016020">
    <property type="term" value="C:membrane"/>
    <property type="evidence" value="ECO:0007669"/>
    <property type="project" value="UniProtKB-SubCell"/>
</dbReference>
<reference evidence="9" key="2">
    <citation type="submission" date="2017-06" db="EMBL/GenBank/DDBJ databases">
        <title>The pomegranate genome and the genomics of punicalagin biosynthesis.</title>
        <authorList>
            <person name="Xu C."/>
        </authorList>
    </citation>
    <scope>NUCLEOTIDE SEQUENCE [LARGE SCALE GENOMIC DNA]</scope>
    <source>
        <tissue evidence="9">Fresh leaf</tissue>
    </source>
</reference>
<feature type="compositionally biased region" description="Low complexity" evidence="5">
    <location>
        <begin position="429"/>
        <end position="450"/>
    </location>
</feature>
<keyword evidence="7" id="KW-0732">Signal</keyword>
<dbReference type="Proteomes" id="UP000515151">
    <property type="component" value="Chromosome 3"/>
</dbReference>
<feature type="region of interest" description="Disordered" evidence="5">
    <location>
        <begin position="425"/>
        <end position="450"/>
    </location>
</feature>
<evidence type="ECO:0000313" key="9">
    <source>
        <dbReference type="EMBL" id="OWM65726.1"/>
    </source>
</evidence>
<feature type="compositionally biased region" description="Basic and acidic residues" evidence="5">
    <location>
        <begin position="248"/>
        <end position="260"/>
    </location>
</feature>
<dbReference type="Proteomes" id="UP000197138">
    <property type="component" value="Unassembled WGS sequence"/>
</dbReference>
<feature type="transmembrane region" description="Helical" evidence="6">
    <location>
        <begin position="288"/>
        <end position="310"/>
    </location>
</feature>
<keyword evidence="2 6" id="KW-0812">Transmembrane</keyword>
<organism evidence="9 10">
    <name type="scientific">Punica granatum</name>
    <name type="common">Pomegranate</name>
    <dbReference type="NCBI Taxonomy" id="22663"/>
    <lineage>
        <taxon>Eukaryota</taxon>
        <taxon>Viridiplantae</taxon>
        <taxon>Streptophyta</taxon>
        <taxon>Embryophyta</taxon>
        <taxon>Tracheophyta</taxon>
        <taxon>Spermatophyta</taxon>
        <taxon>Magnoliopsida</taxon>
        <taxon>eudicotyledons</taxon>
        <taxon>Gunneridae</taxon>
        <taxon>Pentapetalae</taxon>
        <taxon>rosids</taxon>
        <taxon>malvids</taxon>
        <taxon>Myrtales</taxon>
        <taxon>Lythraceae</taxon>
        <taxon>Punica</taxon>
    </lineage>
</organism>
<keyword evidence="11" id="KW-1185">Reference proteome</keyword>
<dbReference type="EMBL" id="MTKT01005556">
    <property type="protein sequence ID" value="OWM65726.1"/>
    <property type="molecule type" value="Genomic_DNA"/>
</dbReference>
<keyword evidence="4 6" id="KW-0472">Membrane</keyword>
<gene>
    <name evidence="12" type="primary">LOC116200251</name>
    <name evidence="9" type="ORF">CDL15_Pgr015150</name>
</gene>
<evidence type="ECO:0000313" key="11">
    <source>
        <dbReference type="Proteomes" id="UP000515151"/>
    </source>
</evidence>
<protein>
    <submittedName>
        <fullName evidence="12">Uncharacterized protein LOC116200251</fullName>
    </submittedName>
</protein>
<comment type="subcellular location">
    <subcellularLocation>
        <location evidence="1">Membrane</location>
    </subcellularLocation>
</comment>
<evidence type="ECO:0000259" key="8">
    <source>
        <dbReference type="Pfam" id="PF13664"/>
    </source>
</evidence>
<feature type="region of interest" description="Disordered" evidence="5">
    <location>
        <begin position="20"/>
        <end position="39"/>
    </location>
</feature>
<name>A0A218VZ87_PUNGR</name>
<keyword evidence="3 6" id="KW-1133">Transmembrane helix</keyword>
<feature type="signal peptide" evidence="7">
    <location>
        <begin position="1"/>
        <end position="17"/>
    </location>
</feature>
<evidence type="ECO:0000256" key="1">
    <source>
        <dbReference type="ARBA" id="ARBA00004370"/>
    </source>
</evidence>
<dbReference type="PANTHER" id="PTHR47652:SF3">
    <property type="entry name" value="MITOCHONDRIAL IMPORT INNER MEMBRANE TRANSLOCASE SUBUNIT TIM44"/>
    <property type="match status" value="1"/>
</dbReference>
<feature type="transmembrane region" description="Helical" evidence="6">
    <location>
        <begin position="369"/>
        <end position="387"/>
    </location>
</feature>
<evidence type="ECO:0000313" key="10">
    <source>
        <dbReference type="Proteomes" id="UP000197138"/>
    </source>
</evidence>
<feature type="domain" description="TMEM205-like" evidence="8">
    <location>
        <begin position="295"/>
        <end position="397"/>
    </location>
</feature>
<feature type="chain" id="PRO_5044568833" evidence="7">
    <location>
        <begin position="18"/>
        <end position="506"/>
    </location>
</feature>